<dbReference type="Pfam" id="PF07699">
    <property type="entry name" value="Ephrin_rec_like"/>
    <property type="match status" value="1"/>
</dbReference>
<evidence type="ECO:0000313" key="5">
    <source>
        <dbReference type="Proteomes" id="UP001149090"/>
    </source>
</evidence>
<dbReference type="EMBL" id="JAPDFW010000068">
    <property type="protein sequence ID" value="KAJ5074922.1"/>
    <property type="molecule type" value="Genomic_DNA"/>
</dbReference>
<gene>
    <name evidence="4" type="ORF">M0811_07965</name>
</gene>
<dbReference type="InterPro" id="IPR013783">
    <property type="entry name" value="Ig-like_fold"/>
</dbReference>
<dbReference type="InterPro" id="IPR003961">
    <property type="entry name" value="FN3_dom"/>
</dbReference>
<feature type="signal peptide" evidence="2">
    <location>
        <begin position="1"/>
        <end position="18"/>
    </location>
</feature>
<feature type="domain" description="Fibronectin type-III" evidence="3">
    <location>
        <begin position="683"/>
        <end position="778"/>
    </location>
</feature>
<dbReference type="InterPro" id="IPR009030">
    <property type="entry name" value="Growth_fac_rcpt_cys_sf"/>
</dbReference>
<dbReference type="Gene3D" id="2.60.40.10">
    <property type="entry name" value="Immunoglobulins"/>
    <property type="match status" value="3"/>
</dbReference>
<keyword evidence="2" id="KW-0732">Signal</keyword>
<feature type="domain" description="Fibronectin type-III" evidence="3">
    <location>
        <begin position="582"/>
        <end position="682"/>
    </location>
</feature>
<dbReference type="Gene3D" id="2.10.50.10">
    <property type="entry name" value="Tumor Necrosis Factor Receptor, subunit A, domain 2"/>
    <property type="match status" value="1"/>
</dbReference>
<protein>
    <submittedName>
        <fullName evidence="4">Fibronectin type iii domain-containing 3ba-related</fullName>
    </submittedName>
</protein>
<name>A0A9Q0RC96_ANAIG</name>
<evidence type="ECO:0000256" key="2">
    <source>
        <dbReference type="SAM" id="SignalP"/>
    </source>
</evidence>
<keyword evidence="5" id="KW-1185">Reference proteome</keyword>
<dbReference type="PANTHER" id="PTHR13817:SF73">
    <property type="entry name" value="FIBRONECTIN TYPE-III DOMAIN-CONTAINING PROTEIN"/>
    <property type="match status" value="1"/>
</dbReference>
<dbReference type="SMART" id="SM00060">
    <property type="entry name" value="FN3"/>
    <property type="match status" value="4"/>
</dbReference>
<dbReference type="SMART" id="SM01411">
    <property type="entry name" value="Ephrin_rec_like"/>
    <property type="match status" value="1"/>
</dbReference>
<accession>A0A9Q0RC96</accession>
<sequence length="984" mass="110780">MFALQFLFSLILVFVVNSILIQNVIDSSYLLEVYETQVISHIRCSNTDYLIGTYEYLSYKRIFVEEFINGIYQTGRVLGSTTTQLHLSSVSLTEFWGYCFITLAGNVTGSEFIGTIDAYQNVTGPISLSSGFMYIYYPHSIWFSSAFGDGSYDLDISGFELFNDGYDYLYLLLSGYSANPFFPPLHNQLRNFSDENQEQDGFMCLFYWDTGNYLDLMFSTFLGTTAMTNLSTGNLVVYEEEGYQIPTYLLTGYTKGQLSLITESTAILTSNPSLYSGSYSSFIIHLKFDQYYNYNAQPTLEYGSFIGGLNEDRITSFTYQQIPSITNGFIFYFAGITKSTDLIDYIKNEHSFQTNKTSTSYYSAFIFSIDSNYSLLSGTLFGGTNCSYYISHNCLEVFEDDGVMICGSTYCTADQVMIGKESLQPEKLGGLFDLDPTLAIFDSNLTTLRFSSYIGSFGAAQATLSFSPREIYVSGKTSSRIFPIKGNYLDPTLNGFSSGGFFMLFDGFDCPKGYTCSQSTYACVECSIGTYKDFIGADECLECPYSTYQNETGKIFCYECPPSTYTMDTKSTSISDCVSANVPIKIELNMISLNSIRDYILISWESPFNGGSEITDYRIQVYEQTNSSNCVLNTTYSNTSYLFYNLSSGLQPGVIYAVKIAAENAIGLGSWSDEKTTITDNVPAQVSSINYNLQSGYININWNKPNDNGDPITGYYIIITSQNSSNISFEFSSVFENVSVLLGDLFGFQTYNIVIIAENWIGNGSESNESVYFTTQQSQVPEKIDSINITHSHSELQIYFSWEIPNPNGSPIIQYTIIFDPTIPGFGSVITTNSFNLSYSNFSEKSYTIQVFSENSIGSSEISEEYQFSVDKIPEEITGFIVRRFTNMITFKWDPSDDLNLDYYEFYSQPEIYNFPKNFTSYSFVMDYSYLTSGVVYVCKIRGHNYVGNGEWSIVQSFESPNSAILNQFNLLLSTILVIFSFFF</sequence>
<dbReference type="InterPro" id="IPR036116">
    <property type="entry name" value="FN3_sf"/>
</dbReference>
<comment type="caution">
    <text evidence="4">The sequence shown here is derived from an EMBL/GenBank/DDBJ whole genome shotgun (WGS) entry which is preliminary data.</text>
</comment>
<evidence type="ECO:0000313" key="4">
    <source>
        <dbReference type="EMBL" id="KAJ5074922.1"/>
    </source>
</evidence>
<reference evidence="4" key="1">
    <citation type="submission" date="2022-10" db="EMBL/GenBank/DDBJ databases">
        <title>Novel sulphate-reducing endosymbionts in the free-living metamonad Anaeramoeba.</title>
        <authorList>
            <person name="Jerlstrom-Hultqvist J."/>
            <person name="Cepicka I."/>
            <person name="Gallot-Lavallee L."/>
            <person name="Salas-Leiva D."/>
            <person name="Curtis B.A."/>
            <person name="Zahonova K."/>
            <person name="Pipaliya S."/>
            <person name="Dacks J."/>
            <person name="Roger A.J."/>
        </authorList>
    </citation>
    <scope>NUCLEOTIDE SEQUENCE</scope>
    <source>
        <strain evidence="4">BMAN</strain>
    </source>
</reference>
<dbReference type="OrthoDB" id="443915at2759"/>
<organism evidence="4 5">
    <name type="scientific">Anaeramoeba ignava</name>
    <name type="common">Anaerobic marine amoeba</name>
    <dbReference type="NCBI Taxonomy" id="1746090"/>
    <lineage>
        <taxon>Eukaryota</taxon>
        <taxon>Metamonada</taxon>
        <taxon>Anaeramoebidae</taxon>
        <taxon>Anaeramoeba</taxon>
    </lineage>
</organism>
<dbReference type="PROSITE" id="PS50853">
    <property type="entry name" value="FN3"/>
    <property type="match status" value="2"/>
</dbReference>
<dbReference type="PANTHER" id="PTHR13817">
    <property type="entry name" value="TITIN"/>
    <property type="match status" value="1"/>
</dbReference>
<evidence type="ECO:0000259" key="3">
    <source>
        <dbReference type="PROSITE" id="PS50853"/>
    </source>
</evidence>
<dbReference type="SUPFAM" id="SSF57184">
    <property type="entry name" value="Growth factor receptor domain"/>
    <property type="match status" value="1"/>
</dbReference>
<dbReference type="InterPro" id="IPR050964">
    <property type="entry name" value="Striated_Muscle_Regulatory"/>
</dbReference>
<dbReference type="AlphaFoldDB" id="A0A9Q0RC96"/>
<dbReference type="SUPFAM" id="SSF49265">
    <property type="entry name" value="Fibronectin type III"/>
    <property type="match status" value="2"/>
</dbReference>
<dbReference type="InterPro" id="IPR011641">
    <property type="entry name" value="Tyr-kin_ephrin_A/B_rcpt-like"/>
</dbReference>
<dbReference type="Proteomes" id="UP001149090">
    <property type="component" value="Unassembled WGS sequence"/>
</dbReference>
<feature type="chain" id="PRO_5040289852" evidence="2">
    <location>
        <begin position="19"/>
        <end position="984"/>
    </location>
</feature>
<proteinExistence type="predicted"/>
<evidence type="ECO:0000256" key="1">
    <source>
        <dbReference type="ARBA" id="ARBA00022737"/>
    </source>
</evidence>
<dbReference type="CDD" id="cd00063">
    <property type="entry name" value="FN3"/>
    <property type="match status" value="3"/>
</dbReference>
<keyword evidence="1" id="KW-0677">Repeat</keyword>
<dbReference type="Pfam" id="PF00041">
    <property type="entry name" value="fn3"/>
    <property type="match status" value="2"/>
</dbReference>